<organism evidence="1 2">
    <name type="scientific">Natronorubrum texcoconense</name>
    <dbReference type="NCBI Taxonomy" id="1095776"/>
    <lineage>
        <taxon>Archaea</taxon>
        <taxon>Methanobacteriati</taxon>
        <taxon>Methanobacteriota</taxon>
        <taxon>Stenosarchaea group</taxon>
        <taxon>Halobacteria</taxon>
        <taxon>Halobacteriales</taxon>
        <taxon>Natrialbaceae</taxon>
        <taxon>Natronorubrum</taxon>
    </lineage>
</organism>
<gene>
    <name evidence="1" type="ORF">SAMN04515672_3499</name>
</gene>
<dbReference type="EMBL" id="FNFE01000005">
    <property type="protein sequence ID" value="SDK61004.1"/>
    <property type="molecule type" value="Genomic_DNA"/>
</dbReference>
<accession>A0A1G9DB41</accession>
<dbReference type="Proteomes" id="UP000198882">
    <property type="component" value="Unassembled WGS sequence"/>
</dbReference>
<sequence>MTYQNPSLCITCGHTYEQENRYHGYYCINCRLKPSKQRSVES</sequence>
<protein>
    <submittedName>
        <fullName evidence="1">Uncharacterized protein</fullName>
    </submittedName>
</protein>
<reference evidence="2" key="1">
    <citation type="submission" date="2016-10" db="EMBL/GenBank/DDBJ databases">
        <authorList>
            <person name="Varghese N."/>
            <person name="Submissions S."/>
        </authorList>
    </citation>
    <scope>NUCLEOTIDE SEQUENCE [LARGE SCALE GENOMIC DNA]</scope>
    <source>
        <strain evidence="2">B4,CECT 8067,JCM 17497</strain>
    </source>
</reference>
<dbReference type="STRING" id="1095776.SAMN04515672_3499"/>
<name>A0A1G9DB41_9EURY</name>
<keyword evidence="2" id="KW-1185">Reference proteome</keyword>
<evidence type="ECO:0000313" key="1">
    <source>
        <dbReference type="EMBL" id="SDK61004.1"/>
    </source>
</evidence>
<evidence type="ECO:0000313" key="2">
    <source>
        <dbReference type="Proteomes" id="UP000198882"/>
    </source>
</evidence>
<proteinExistence type="predicted"/>
<dbReference type="AlphaFoldDB" id="A0A1G9DB41"/>